<evidence type="ECO:0000313" key="5">
    <source>
        <dbReference type="EMBL" id="KAK9829156.1"/>
    </source>
</evidence>
<feature type="compositionally biased region" description="Low complexity" evidence="4">
    <location>
        <begin position="530"/>
        <end position="550"/>
    </location>
</feature>
<dbReference type="SMART" id="SM00320">
    <property type="entry name" value="WD40"/>
    <property type="match status" value="7"/>
</dbReference>
<organism evidence="5 6">
    <name type="scientific">[Myrmecia] bisecta</name>
    <dbReference type="NCBI Taxonomy" id="41462"/>
    <lineage>
        <taxon>Eukaryota</taxon>
        <taxon>Viridiplantae</taxon>
        <taxon>Chlorophyta</taxon>
        <taxon>core chlorophytes</taxon>
        <taxon>Trebouxiophyceae</taxon>
        <taxon>Trebouxiales</taxon>
        <taxon>Trebouxiaceae</taxon>
        <taxon>Myrmecia</taxon>
    </lineage>
</organism>
<protein>
    <submittedName>
        <fullName evidence="5">Uncharacterized protein</fullName>
    </submittedName>
</protein>
<gene>
    <name evidence="5" type="ORF">WJX72_004226</name>
</gene>
<feature type="region of interest" description="Disordered" evidence="4">
    <location>
        <begin position="574"/>
        <end position="677"/>
    </location>
</feature>
<dbReference type="Proteomes" id="UP001489004">
    <property type="component" value="Unassembled WGS sequence"/>
</dbReference>
<name>A0AAW1R5Q2_9CHLO</name>
<evidence type="ECO:0000256" key="1">
    <source>
        <dbReference type="ARBA" id="ARBA00022574"/>
    </source>
</evidence>
<dbReference type="GO" id="GO:0005737">
    <property type="term" value="C:cytoplasm"/>
    <property type="evidence" value="ECO:0007669"/>
    <property type="project" value="TreeGrafter"/>
</dbReference>
<feature type="region of interest" description="Disordered" evidence="4">
    <location>
        <begin position="504"/>
        <end position="550"/>
    </location>
</feature>
<comment type="caution">
    <text evidence="5">The sequence shown here is derived from an EMBL/GenBank/DDBJ whole genome shotgun (WGS) entry which is preliminary data.</text>
</comment>
<evidence type="ECO:0000256" key="4">
    <source>
        <dbReference type="SAM" id="MobiDB-lite"/>
    </source>
</evidence>
<feature type="compositionally biased region" description="Basic and acidic residues" evidence="4">
    <location>
        <begin position="841"/>
        <end position="867"/>
    </location>
</feature>
<dbReference type="PROSITE" id="PS00678">
    <property type="entry name" value="WD_REPEATS_1"/>
    <property type="match status" value="1"/>
</dbReference>
<keyword evidence="1 3" id="KW-0853">WD repeat</keyword>
<feature type="region of interest" description="Disordered" evidence="4">
    <location>
        <begin position="838"/>
        <end position="870"/>
    </location>
</feature>
<dbReference type="InterPro" id="IPR036322">
    <property type="entry name" value="WD40_repeat_dom_sf"/>
</dbReference>
<evidence type="ECO:0000256" key="2">
    <source>
        <dbReference type="ARBA" id="ARBA00022737"/>
    </source>
</evidence>
<accession>A0AAW1R5Q2</accession>
<reference evidence="5 6" key="1">
    <citation type="journal article" date="2024" name="Nat. Commun.">
        <title>Phylogenomics reveals the evolutionary origins of lichenization in chlorophyte algae.</title>
        <authorList>
            <person name="Puginier C."/>
            <person name="Libourel C."/>
            <person name="Otte J."/>
            <person name="Skaloud P."/>
            <person name="Haon M."/>
            <person name="Grisel S."/>
            <person name="Petersen M."/>
            <person name="Berrin J.G."/>
            <person name="Delaux P.M."/>
            <person name="Dal Grande F."/>
            <person name="Keller J."/>
        </authorList>
    </citation>
    <scope>NUCLEOTIDE SEQUENCE [LARGE SCALE GENOMIC DNA]</scope>
    <source>
        <strain evidence="5 6">SAG 2043</strain>
    </source>
</reference>
<dbReference type="EMBL" id="JALJOR010000001">
    <property type="protein sequence ID" value="KAK9829156.1"/>
    <property type="molecule type" value="Genomic_DNA"/>
</dbReference>
<dbReference type="PROSITE" id="PS50082">
    <property type="entry name" value="WD_REPEATS_2"/>
    <property type="match status" value="1"/>
</dbReference>
<dbReference type="InterPro" id="IPR001680">
    <property type="entry name" value="WD40_rpt"/>
</dbReference>
<feature type="compositionally biased region" description="Low complexity" evidence="4">
    <location>
        <begin position="763"/>
        <end position="784"/>
    </location>
</feature>
<feature type="compositionally biased region" description="Low complexity" evidence="4">
    <location>
        <begin position="590"/>
        <end position="604"/>
    </location>
</feature>
<dbReference type="GO" id="GO:0080008">
    <property type="term" value="C:Cul4-RING E3 ubiquitin ligase complex"/>
    <property type="evidence" value="ECO:0007669"/>
    <property type="project" value="TreeGrafter"/>
</dbReference>
<feature type="compositionally biased region" description="Polar residues" evidence="4">
    <location>
        <begin position="332"/>
        <end position="349"/>
    </location>
</feature>
<feature type="region of interest" description="Disordered" evidence="4">
    <location>
        <begin position="327"/>
        <end position="435"/>
    </location>
</feature>
<feature type="region of interest" description="Disordered" evidence="4">
    <location>
        <begin position="694"/>
        <end position="743"/>
    </location>
</feature>
<feature type="region of interest" description="Disordered" evidence="4">
    <location>
        <begin position="763"/>
        <end position="793"/>
    </location>
</feature>
<dbReference type="Gene3D" id="2.130.10.10">
    <property type="entry name" value="YVTN repeat-like/Quinoprotein amine dehydrogenase"/>
    <property type="match status" value="2"/>
</dbReference>
<dbReference type="InterPro" id="IPR019775">
    <property type="entry name" value="WD40_repeat_CS"/>
</dbReference>
<feature type="compositionally biased region" description="Low complexity" evidence="4">
    <location>
        <begin position="353"/>
        <end position="387"/>
    </location>
</feature>
<feature type="compositionally biased region" description="Low complexity" evidence="4">
    <location>
        <begin position="719"/>
        <end position="731"/>
    </location>
</feature>
<dbReference type="PROSITE" id="PS50294">
    <property type="entry name" value="WD_REPEATS_REGION"/>
    <property type="match status" value="1"/>
</dbReference>
<dbReference type="SUPFAM" id="SSF50978">
    <property type="entry name" value="WD40 repeat-like"/>
    <property type="match status" value="1"/>
</dbReference>
<keyword evidence="6" id="KW-1185">Reference proteome</keyword>
<dbReference type="InterPro" id="IPR045151">
    <property type="entry name" value="DCAF8"/>
</dbReference>
<dbReference type="Pfam" id="PF00400">
    <property type="entry name" value="WD40"/>
    <property type="match status" value="4"/>
</dbReference>
<feature type="compositionally biased region" description="Low complexity" evidence="4">
    <location>
        <begin position="394"/>
        <end position="403"/>
    </location>
</feature>
<feature type="compositionally biased region" description="Low complexity" evidence="4">
    <location>
        <begin position="614"/>
        <end position="632"/>
    </location>
</feature>
<proteinExistence type="predicted"/>
<evidence type="ECO:0000256" key="3">
    <source>
        <dbReference type="PROSITE-ProRule" id="PRU00221"/>
    </source>
</evidence>
<dbReference type="AlphaFoldDB" id="A0AAW1R5Q2"/>
<evidence type="ECO:0000313" key="6">
    <source>
        <dbReference type="Proteomes" id="UP001489004"/>
    </source>
</evidence>
<dbReference type="InterPro" id="IPR015943">
    <property type="entry name" value="WD40/YVTN_repeat-like_dom_sf"/>
</dbReference>
<feature type="repeat" description="WD" evidence="3">
    <location>
        <begin position="56"/>
        <end position="97"/>
    </location>
</feature>
<keyword evidence="2" id="KW-0677">Repeat</keyword>
<sequence>MAGERRLFQRQLGGYSTAGYPLASAGATWGHQPATFQRDVCADVAFLKRLKITSELEGHSGPVSTLDWNAEGTLLLSGSDDCKVNIWDVSRSRAQHSIDSGHTAVVYAAKFLPNTNDEHIITCSADRQVRLINLQKSAIRPFNVHRGKVKALAIMDQHVFLSGSEDGTVRRFDTRIAPQAGNQGQPGSQDSAYVLADQRQERHARNNRAKVGVNSLSIDPMRPHLFITGGSDPLVRLFDQRMISVADPTERSSSRRPQWISCYVPTHLKASLQQVQRSAFGPPVRSYNVTSATFSHSGDEVFASYSAEQIYCFRAVDHARSSASMAAAVEGQTRQAPVQHSRTRPSSGRRQAEGASFTAARASAAGQRAGPAAQAGEGGQAAAAAARTSREQRQALQQLVQQRITRHAARQASQADALPGAGSAPAAQDRHGMAATAAAMAEAEAMAEADAAAAATTAAMEVDDAAGMEQRPPVQPTLASLTEQADAPASPWQGFRDRFRFRRGQERTQQGQADAPQTSTEAQGTPDVQPPSSGEAAAGPSRAAGAEGAAGRTSSLGLLRRHSLSFLGWPAAQAESPQAQNAPGIGTAEPQAGAAPGGRPRAAQSATDIATNQAQGCTAPAADDAALNSDAAMQDGDAHRRSKRKAEESAPTPDSRPATRGRLARRSADEHAASTSNAASHLATGCVAAAPAVPAGPVSQTEQSQPAVDPTRRAASGLVAAAEPAVHARAPSSQQAQLAGEAEQNATGTQFAVREGLGLAARPAGTAAAAPGGVQPAGTAAEQRPAAEERQRQAHELSVLDIANAVVDHMEASLRAGQLPSEFSMEADFLLPFERPARRRRLDDGPGRAEARGGGRAEQRPGGRARDANVGAICQDDDEGDEEEVEECGMFQTRYTGHRNMMSAKQVALMGGHSEYVVSGSDDGRVFVWNRYTGALVNLLQSDADDADVHAVNCVAPHPIAPMLATAGAQPIVKLWSPEAEDMATLENAEAVMRTNAAELAEGERAAAQRPLWLNMTMGNVRRNMQRGDAEDDLDRVTPAGVRCSIM</sequence>
<dbReference type="PANTHER" id="PTHR15574">
    <property type="entry name" value="WD REPEAT DOMAIN-CONTAINING FAMILY"/>
    <property type="match status" value="1"/>
</dbReference>